<gene>
    <name evidence="2" type="ORF">A3A87_09325</name>
</gene>
<dbReference type="SUPFAM" id="SSF48403">
    <property type="entry name" value="Ankyrin repeat"/>
    <property type="match status" value="1"/>
</dbReference>
<reference evidence="2 3" key="1">
    <citation type="journal article" date="2016" name="Nat. Commun.">
        <title>Thousands of microbial genomes shed light on interconnected biogeochemical processes in an aquifer system.</title>
        <authorList>
            <person name="Anantharaman K."/>
            <person name="Brown C.T."/>
            <person name="Hug L.A."/>
            <person name="Sharon I."/>
            <person name="Castelle C.J."/>
            <person name="Probst A.J."/>
            <person name="Thomas B.C."/>
            <person name="Singh A."/>
            <person name="Wilkins M.J."/>
            <person name="Karaoz U."/>
            <person name="Brodie E.L."/>
            <person name="Williams K.H."/>
            <person name="Hubbard S.S."/>
            <person name="Banfield J.F."/>
        </authorList>
    </citation>
    <scope>NUCLEOTIDE SEQUENCE [LARGE SCALE GENOMIC DNA]</scope>
</reference>
<dbReference type="InterPro" id="IPR036770">
    <property type="entry name" value="Ankyrin_rpt-contain_sf"/>
</dbReference>
<evidence type="ECO:0000313" key="2">
    <source>
        <dbReference type="EMBL" id="OGI50299.1"/>
    </source>
</evidence>
<accession>A0A1F6TZ01</accession>
<dbReference type="PROSITE" id="PS50088">
    <property type="entry name" value="ANK_REPEAT"/>
    <property type="match status" value="1"/>
</dbReference>
<organism evidence="2 3">
    <name type="scientific">Candidatus Muproteobacteria bacterium RIFCSPLOWO2_01_FULL_60_18</name>
    <dbReference type="NCBI Taxonomy" id="1817768"/>
    <lineage>
        <taxon>Bacteria</taxon>
        <taxon>Pseudomonadati</taxon>
        <taxon>Pseudomonadota</taxon>
        <taxon>Candidatus Muproteobacteria</taxon>
    </lineage>
</organism>
<comment type="caution">
    <text evidence="2">The sequence shown here is derived from an EMBL/GenBank/DDBJ whole genome shotgun (WGS) entry which is preliminary data.</text>
</comment>
<dbReference type="InterPro" id="IPR002110">
    <property type="entry name" value="Ankyrin_rpt"/>
</dbReference>
<feature type="repeat" description="ANK" evidence="1">
    <location>
        <begin position="156"/>
        <end position="188"/>
    </location>
</feature>
<protein>
    <submittedName>
        <fullName evidence="2">Uncharacterized protein</fullName>
    </submittedName>
</protein>
<dbReference type="EMBL" id="MFTC01000074">
    <property type="protein sequence ID" value="OGI50299.1"/>
    <property type="molecule type" value="Genomic_DNA"/>
</dbReference>
<evidence type="ECO:0000256" key="1">
    <source>
        <dbReference type="PROSITE-ProRule" id="PRU00023"/>
    </source>
</evidence>
<dbReference type="STRING" id="1817768.A3A87_09325"/>
<dbReference type="Proteomes" id="UP000179037">
    <property type="component" value="Unassembled WGS sequence"/>
</dbReference>
<dbReference type="AlphaFoldDB" id="A0A1F6TZ01"/>
<dbReference type="Gene3D" id="1.25.40.20">
    <property type="entry name" value="Ankyrin repeat-containing domain"/>
    <property type="match status" value="1"/>
</dbReference>
<dbReference type="PROSITE" id="PS50297">
    <property type="entry name" value="ANK_REP_REGION"/>
    <property type="match status" value="1"/>
</dbReference>
<name>A0A1F6TZ01_9PROT</name>
<evidence type="ECO:0000313" key="3">
    <source>
        <dbReference type="Proteomes" id="UP000179037"/>
    </source>
</evidence>
<keyword evidence="1" id="KW-0040">ANK repeat</keyword>
<sequence length="220" mass="24566">MGPTRGYSDLDSLLRDLVSIGRNERFEDLSRYPEFQDHASVLRLADVYRDKVLSFAQELPQSDQVAFVKVIAMVEERVGSLGSVSNLPRLLSLVDDPVRSLFDWVLRNSSRYYYSKGARSVLGYDLACHLEAEHRAQGIKRDTERQLEDRKRVAKQATSNLYNAVRRGDLKGVRALIEKGADVTICGPDGTSLIALATANGHTAIVRELENAALQYTPPD</sequence>
<proteinExistence type="predicted"/>